<reference evidence="3" key="1">
    <citation type="journal article" date="2019" name="Int. J. Syst. Evol. Microbiol.">
        <title>The Global Catalogue of Microorganisms (GCM) 10K type strain sequencing project: providing services to taxonomists for standard genome sequencing and annotation.</title>
        <authorList>
            <consortium name="The Broad Institute Genomics Platform"/>
            <consortium name="The Broad Institute Genome Sequencing Center for Infectious Disease"/>
            <person name="Wu L."/>
            <person name="Ma J."/>
        </authorList>
    </citation>
    <scope>NUCLEOTIDE SEQUENCE [LARGE SCALE GENOMIC DNA]</scope>
    <source>
        <strain evidence="3">CECT 7798</strain>
    </source>
</reference>
<evidence type="ECO:0000313" key="2">
    <source>
        <dbReference type="EMBL" id="MFC3758540.1"/>
    </source>
</evidence>
<gene>
    <name evidence="2" type="ORF">ACFONJ_21375</name>
</gene>
<sequence>MKKLRDKIERHVLKAENHWKALSVEKQKLLTKLFFGSYCLLTVIVLIHVAVSTGQKSNTISIDHIDGISKKKIEKASEQNDLVGSPIKK</sequence>
<name>A0ABV7Y0A0_9FLAO</name>
<feature type="transmembrane region" description="Helical" evidence="1">
    <location>
        <begin position="29"/>
        <end position="51"/>
    </location>
</feature>
<dbReference type="Proteomes" id="UP001595735">
    <property type="component" value="Unassembled WGS sequence"/>
</dbReference>
<keyword evidence="1" id="KW-0812">Transmembrane</keyword>
<dbReference type="EMBL" id="JBHRYO010000002">
    <property type="protein sequence ID" value="MFC3758540.1"/>
    <property type="molecule type" value="Genomic_DNA"/>
</dbReference>
<protein>
    <recommendedName>
        <fullName evidence="4">Nitrogen regulatory IIA protein</fullName>
    </recommendedName>
</protein>
<evidence type="ECO:0008006" key="4">
    <source>
        <dbReference type="Google" id="ProtNLM"/>
    </source>
</evidence>
<keyword evidence="1" id="KW-0472">Membrane</keyword>
<keyword evidence="1" id="KW-1133">Transmembrane helix</keyword>
<comment type="caution">
    <text evidence="2">The sequence shown here is derived from an EMBL/GenBank/DDBJ whole genome shotgun (WGS) entry which is preliminary data.</text>
</comment>
<accession>A0ABV7Y0A0</accession>
<organism evidence="2 3">
    <name type="scientific">Chryseobacterium tructae</name>
    <dbReference type="NCBI Taxonomy" id="1037380"/>
    <lineage>
        <taxon>Bacteria</taxon>
        <taxon>Pseudomonadati</taxon>
        <taxon>Bacteroidota</taxon>
        <taxon>Flavobacteriia</taxon>
        <taxon>Flavobacteriales</taxon>
        <taxon>Weeksellaceae</taxon>
        <taxon>Chryseobacterium group</taxon>
        <taxon>Chryseobacterium</taxon>
    </lineage>
</organism>
<proteinExistence type="predicted"/>
<keyword evidence="3" id="KW-1185">Reference proteome</keyword>
<evidence type="ECO:0000313" key="3">
    <source>
        <dbReference type="Proteomes" id="UP001595735"/>
    </source>
</evidence>
<dbReference type="RefSeq" id="WP_290300486.1">
    <property type="nucleotide sequence ID" value="NZ_JAUFQR010000001.1"/>
</dbReference>
<evidence type="ECO:0000256" key="1">
    <source>
        <dbReference type="SAM" id="Phobius"/>
    </source>
</evidence>